<comment type="subcellular location">
    <subcellularLocation>
        <location evidence="1">Endomembrane system</location>
        <topology evidence="1">Peripheral membrane protein</topology>
    </subcellularLocation>
</comment>
<dbReference type="EMBL" id="JBEVYD010000011">
    <property type="protein sequence ID" value="KAL3229558.1"/>
    <property type="molecule type" value="Genomic_DNA"/>
</dbReference>
<dbReference type="PANTHER" id="PTHR12894:SF49">
    <property type="entry name" value="VAM6_VPS39-LIKE PROTEIN"/>
    <property type="match status" value="1"/>
</dbReference>
<comment type="caution">
    <text evidence="5">The sequence shown here is derived from an EMBL/GenBank/DDBJ whole genome shotgun (WGS) entry which is preliminary data.</text>
</comment>
<proteinExistence type="inferred from homology"/>
<accession>A0ABR4NNI2</accession>
<sequence length="1041" mass="120958">MLSVELAYSFQSEDIADILPIYEAQKLIIAKNNGDIEVFSRSEDTIKLFQTFPGLLKIDDSKIQCKELIYAHLLGTIFVQCEKQILLLNSGNLQQYDKITERRGITNCWLMDDRFTSGTQNAANFSDTSVLAYSTNSPKTLRIFVWKNRTFQYMLEKTITTDKQELIEDVNRDANTLIITTNKSIYLWQHDRPDSQIIKVEKKLRRKCPDNPIVALDELEALTKKGHEDLDNSLSDGRSTLFSNRSITKKKSSYNIWSRFKLGIGENDRYLTRKFTYLNKESQKIVVVEPLTRSIYSLHHGDNQVPYLLRADYSEIFSWPEQSFIFDYIPGIDFLLSIGHNVVTISDNRFGVPFSVIEVNDGIKCVKAINNTHLLILTKSDCLKSYKLVLSDIKTIENESDDDSISVCSSNNNSSSFHKLWKNVVFYNHMLQNQYLDDFLIGITENGFLHMLLLRFRDLTVLFSLHLLERYIKITNALDVSQNQKKIKDLIQHFENTIISGIFQTMTNFWAPPPLVIAKTLPNSIASLVGTLTGEYHNCIPKLSGSERDLNIPPDIILKYILPYLIDIRRVIRRLLMDNNDSINWPCFNHNISVDFNFFLIDKHEDINPDSMLTLIDTVMFEIYYYYNPNMVGPFLRIDNKCSYEIVTQKLKEKKYIQELVDFYYQRQKHELALRLLTSMTNDFGNESNTKELENATKLLILQYLQRLDIRWLEVIYSYTEWLIQKFPESKQEILSSVFLNDTPACRSLVSNQVYEFIDKRDTKVSLSFLEYSLTTFNMDEEFIFTKLLKRYLNMDNEKPLKMKISSLVKLASIRHSTVILEVLKNAKSSDKNNFVKYLETIPLFQLKKYQIAIDILFDDLADYEATSDYCDKIYKEDATAGTKYLSIVFEKFLSLVDDSNIDLLRKFLQRNCLKVDTKEIIAKLPKNMPLIHFEDIISQLLKSESLKANDVILRKDTLQIELANTTTSLNNIRSKYKVISTTSKCPICKKSFTGALSEKLSWFEYKGRDMITHYACKNNLPRINDSAALKKFRTLQSLKE</sequence>
<evidence type="ECO:0000313" key="6">
    <source>
        <dbReference type="Proteomes" id="UP001623330"/>
    </source>
</evidence>
<keyword evidence="2" id="KW-0472">Membrane</keyword>
<name>A0ABR4NNI2_9SACH</name>
<dbReference type="InterPro" id="IPR032914">
    <property type="entry name" value="Vam6/VPS39/TRAP1"/>
</dbReference>
<organism evidence="5 6">
    <name type="scientific">Nakaseomyces bracarensis</name>
    <dbReference type="NCBI Taxonomy" id="273131"/>
    <lineage>
        <taxon>Eukaryota</taxon>
        <taxon>Fungi</taxon>
        <taxon>Dikarya</taxon>
        <taxon>Ascomycota</taxon>
        <taxon>Saccharomycotina</taxon>
        <taxon>Saccharomycetes</taxon>
        <taxon>Saccharomycetales</taxon>
        <taxon>Saccharomycetaceae</taxon>
        <taxon>Nakaseomyces</taxon>
    </lineage>
</organism>
<evidence type="ECO:0000256" key="3">
    <source>
        <dbReference type="ARBA" id="ARBA00038201"/>
    </source>
</evidence>
<evidence type="ECO:0000259" key="4">
    <source>
        <dbReference type="Pfam" id="PF10366"/>
    </source>
</evidence>
<reference evidence="5 6" key="1">
    <citation type="submission" date="2024-05" db="EMBL/GenBank/DDBJ databases">
        <title>Long read based assembly of the Candida bracarensis genome reveals expanded adhesin content.</title>
        <authorList>
            <person name="Marcet-Houben M."/>
            <person name="Ksiezopolska E."/>
            <person name="Gabaldon T."/>
        </authorList>
    </citation>
    <scope>NUCLEOTIDE SEQUENCE [LARGE SCALE GENOMIC DNA]</scope>
    <source>
        <strain evidence="5 6">CBM6</strain>
    </source>
</reference>
<evidence type="ECO:0000256" key="1">
    <source>
        <dbReference type="ARBA" id="ARBA00004184"/>
    </source>
</evidence>
<comment type="similarity">
    <text evidence="3">Belongs to the VAM6/VPS39 family.</text>
</comment>
<protein>
    <submittedName>
        <fullName evidence="5">Vacuolar morphogenesis protein 6</fullName>
    </submittedName>
</protein>
<evidence type="ECO:0000313" key="5">
    <source>
        <dbReference type="EMBL" id="KAL3229558.1"/>
    </source>
</evidence>
<dbReference type="Pfam" id="PF10366">
    <property type="entry name" value="Vps39_1"/>
    <property type="match status" value="1"/>
</dbReference>
<dbReference type="Proteomes" id="UP001623330">
    <property type="component" value="Unassembled WGS sequence"/>
</dbReference>
<dbReference type="InterPro" id="IPR019452">
    <property type="entry name" value="VPS39/TGF_beta_rcpt-assoc_1"/>
</dbReference>
<evidence type="ECO:0000256" key="2">
    <source>
        <dbReference type="ARBA" id="ARBA00023136"/>
    </source>
</evidence>
<dbReference type="PANTHER" id="PTHR12894">
    <property type="entry name" value="CNH DOMAIN CONTAINING"/>
    <property type="match status" value="1"/>
</dbReference>
<keyword evidence="6" id="KW-1185">Reference proteome</keyword>
<gene>
    <name evidence="5" type="ORF">RNJ44_01694</name>
</gene>
<feature type="domain" description="Vacuolar sorting protein 39/Transforming growth factor beta receptor-associated" evidence="4">
    <location>
        <begin position="616"/>
        <end position="724"/>
    </location>
</feature>